<dbReference type="OrthoDB" id="515954at2759"/>
<gene>
    <name evidence="2" type="ORF">D9Q98_002584</name>
</gene>
<reference evidence="2" key="1">
    <citation type="journal article" date="2019" name="Plant J.">
        <title>Chlorella vulgaris genome assembly and annotation reveals the molecular basis for metabolic acclimation to high light conditions.</title>
        <authorList>
            <person name="Cecchin M."/>
            <person name="Marcolungo L."/>
            <person name="Rossato M."/>
            <person name="Girolomoni L."/>
            <person name="Cosentino E."/>
            <person name="Cuine S."/>
            <person name="Li-Beisson Y."/>
            <person name="Delledonne M."/>
            <person name="Ballottari M."/>
        </authorList>
    </citation>
    <scope>NUCLEOTIDE SEQUENCE</scope>
    <source>
        <strain evidence="2">211/11P</strain>
    </source>
</reference>
<feature type="compositionally biased region" description="Polar residues" evidence="1">
    <location>
        <begin position="340"/>
        <end position="357"/>
    </location>
</feature>
<reference evidence="2" key="2">
    <citation type="submission" date="2020-11" db="EMBL/GenBank/DDBJ databases">
        <authorList>
            <person name="Cecchin M."/>
            <person name="Marcolungo L."/>
            <person name="Rossato M."/>
            <person name="Girolomoni L."/>
            <person name="Cosentino E."/>
            <person name="Cuine S."/>
            <person name="Li-Beisson Y."/>
            <person name="Delledonne M."/>
            <person name="Ballottari M."/>
        </authorList>
    </citation>
    <scope>NUCLEOTIDE SEQUENCE</scope>
    <source>
        <strain evidence="2">211/11P</strain>
        <tissue evidence="2">Whole cell</tissue>
    </source>
</reference>
<comment type="caution">
    <text evidence="2">The sequence shown here is derived from an EMBL/GenBank/DDBJ whole genome shotgun (WGS) entry which is preliminary data.</text>
</comment>
<evidence type="ECO:0000313" key="2">
    <source>
        <dbReference type="EMBL" id="KAI3434510.1"/>
    </source>
</evidence>
<evidence type="ECO:0000313" key="3">
    <source>
        <dbReference type="Proteomes" id="UP001055712"/>
    </source>
</evidence>
<organism evidence="2 3">
    <name type="scientific">Chlorella vulgaris</name>
    <name type="common">Green alga</name>
    <dbReference type="NCBI Taxonomy" id="3077"/>
    <lineage>
        <taxon>Eukaryota</taxon>
        <taxon>Viridiplantae</taxon>
        <taxon>Chlorophyta</taxon>
        <taxon>core chlorophytes</taxon>
        <taxon>Trebouxiophyceae</taxon>
        <taxon>Chlorellales</taxon>
        <taxon>Chlorellaceae</taxon>
        <taxon>Chlorella clade</taxon>
        <taxon>Chlorella</taxon>
    </lineage>
</organism>
<sequence length="469" mass="48985">MSTENDENERLGVLPRFGANKDARRQSLAMGAMFQDLSAGAGLLGDAELAIGDGEIQVPLASCKLLGMSRSLLRVEPDTHSLGPELPSPSMATQHGVPSCRRVTAMRASTVLGDLHRACEGLGLDDVEDGDNFLQESGRVKELAVLFKSGAGAAAVSRPGAYSPVGSTDGGWASSRHLLQQFQASSSMCHAAHQQAVDPQLAAFQPHGAEPASVPTRRPQRIGAEHNAAAGKVFPTSLRPSPRPPAGNARSLPQPAGTSTSTLASTAQHPAPPSHASRLRPPTMSSGYFSNAATNTRHATLAAPTRSRARAVPINATRTPVPAKTRKAAEPQRAAGPMLSSATQPVPSPQAQQSRSRIPTPPKFGAARRHPANLACSTGTSMTKTPMTKTLPMVRVAEKAPSPPQGGCGSAGRGVEPASPTLLYLEQNPHFAFGGGTKLADSPSEHSNVPAKKLNAEERHLMEWNGVSL</sequence>
<accession>A0A9D4TTT4</accession>
<dbReference type="Proteomes" id="UP001055712">
    <property type="component" value="Unassembled WGS sequence"/>
</dbReference>
<feature type="compositionally biased region" description="Polar residues" evidence="1">
    <location>
        <begin position="283"/>
        <end position="298"/>
    </location>
</feature>
<evidence type="ECO:0000256" key="1">
    <source>
        <dbReference type="SAM" id="MobiDB-lite"/>
    </source>
</evidence>
<proteinExistence type="predicted"/>
<keyword evidence="3" id="KW-1185">Reference proteome</keyword>
<protein>
    <submittedName>
        <fullName evidence="2">Uncharacterized protein</fullName>
    </submittedName>
</protein>
<feature type="compositionally biased region" description="Low complexity" evidence="1">
    <location>
        <begin position="377"/>
        <end position="386"/>
    </location>
</feature>
<name>A0A9D4TTT4_CHLVU</name>
<feature type="region of interest" description="Disordered" evidence="1">
    <location>
        <begin position="228"/>
        <end position="386"/>
    </location>
</feature>
<dbReference type="EMBL" id="SIDB01000003">
    <property type="protein sequence ID" value="KAI3434510.1"/>
    <property type="molecule type" value="Genomic_DNA"/>
</dbReference>
<dbReference type="AlphaFoldDB" id="A0A9D4TTT4"/>
<feature type="compositionally biased region" description="Low complexity" evidence="1">
    <location>
        <begin position="256"/>
        <end position="267"/>
    </location>
</feature>